<dbReference type="OrthoDB" id="6312994at2"/>
<evidence type="ECO:0000313" key="2">
    <source>
        <dbReference type="EMBL" id="GEK53535.1"/>
    </source>
</evidence>
<evidence type="ECO:0000256" key="1">
    <source>
        <dbReference type="SAM" id="SignalP"/>
    </source>
</evidence>
<feature type="chain" id="PRO_5021824320" description="DUF4124 domain-containing protein" evidence="1">
    <location>
        <begin position="21"/>
        <end position="159"/>
    </location>
</feature>
<accession>A0A510XRB2</accession>
<dbReference type="EMBL" id="BJUM01000003">
    <property type="protein sequence ID" value="GEK53535.1"/>
    <property type="molecule type" value="Genomic_DNA"/>
</dbReference>
<reference evidence="2 3" key="1">
    <citation type="submission" date="2019-07" db="EMBL/GenBank/DDBJ databases">
        <title>Whole genome shotgun sequence of Pseudoalteromonas espejiana NBRC 102222.</title>
        <authorList>
            <person name="Hosoyama A."/>
            <person name="Uohara A."/>
            <person name="Ohji S."/>
            <person name="Ichikawa N."/>
        </authorList>
    </citation>
    <scope>NUCLEOTIDE SEQUENCE [LARGE SCALE GENOMIC DNA]</scope>
    <source>
        <strain evidence="2 3">NBRC 102222</strain>
    </source>
</reference>
<dbReference type="RefSeq" id="WP_089347377.1">
    <property type="nucleotide sequence ID" value="NZ_BJUM01000003.1"/>
</dbReference>
<keyword evidence="3" id="KW-1185">Reference proteome</keyword>
<sequence>MLKTPLYLFLCVLFSLQVHAQKATTYYKCVTKNGTTFSQFPCNDTATAYTINTVSGINNAPSQNYTKELNALERERIVLDLKAELRSNNHKLAILKRDKDRAEYNQQQRLNRILDDEDKKLISKDITKQLKIISKDHKKQSSNIEKRIKKLEKKIASYQ</sequence>
<name>A0A510XRB2_9GAMM</name>
<gene>
    <name evidence="2" type="ORF">PES01_03800</name>
</gene>
<proteinExistence type="predicted"/>
<comment type="caution">
    <text evidence="2">The sequence shown here is derived from an EMBL/GenBank/DDBJ whole genome shotgun (WGS) entry which is preliminary data.</text>
</comment>
<evidence type="ECO:0000313" key="3">
    <source>
        <dbReference type="Proteomes" id="UP000321419"/>
    </source>
</evidence>
<keyword evidence="1" id="KW-0732">Signal</keyword>
<evidence type="ECO:0008006" key="4">
    <source>
        <dbReference type="Google" id="ProtNLM"/>
    </source>
</evidence>
<feature type="signal peptide" evidence="1">
    <location>
        <begin position="1"/>
        <end position="20"/>
    </location>
</feature>
<dbReference type="Proteomes" id="UP000321419">
    <property type="component" value="Unassembled WGS sequence"/>
</dbReference>
<dbReference type="AlphaFoldDB" id="A0A510XRB2"/>
<protein>
    <recommendedName>
        <fullName evidence="4">DUF4124 domain-containing protein</fullName>
    </recommendedName>
</protein>
<organism evidence="2 3">
    <name type="scientific">Pseudoalteromonas espejiana</name>
    <dbReference type="NCBI Taxonomy" id="28107"/>
    <lineage>
        <taxon>Bacteria</taxon>
        <taxon>Pseudomonadati</taxon>
        <taxon>Pseudomonadota</taxon>
        <taxon>Gammaproteobacteria</taxon>
        <taxon>Alteromonadales</taxon>
        <taxon>Pseudoalteromonadaceae</taxon>
        <taxon>Pseudoalteromonas</taxon>
    </lineage>
</organism>